<evidence type="ECO:0000313" key="5">
    <source>
        <dbReference type="EMBL" id="MBB5938408.1"/>
    </source>
</evidence>
<protein>
    <submittedName>
        <fullName evidence="5">CBS domain-containing protein</fullName>
    </submittedName>
</protein>
<keyword evidence="2" id="KW-0129">CBS domain</keyword>
<dbReference type="InterPro" id="IPR007055">
    <property type="entry name" value="BON_dom"/>
</dbReference>
<dbReference type="InterPro" id="IPR017080">
    <property type="entry name" value="UCP036990_CBS_BON"/>
</dbReference>
<proteinExistence type="predicted"/>
<evidence type="ECO:0000259" key="4">
    <source>
        <dbReference type="PROSITE" id="PS51371"/>
    </source>
</evidence>
<feature type="domain" description="BON" evidence="3">
    <location>
        <begin position="151"/>
        <end position="219"/>
    </location>
</feature>
<feature type="domain" description="CBS" evidence="4">
    <location>
        <begin position="97"/>
        <end position="153"/>
    </location>
</feature>
<keyword evidence="1" id="KW-0677">Repeat</keyword>
<keyword evidence="6" id="KW-1185">Reference proteome</keyword>
<dbReference type="SUPFAM" id="SSF54631">
    <property type="entry name" value="CBS-domain pair"/>
    <property type="match status" value="1"/>
</dbReference>
<dbReference type="InterPro" id="IPR046342">
    <property type="entry name" value="CBS_dom_sf"/>
</dbReference>
<feature type="domain" description="CBS" evidence="4">
    <location>
        <begin position="10"/>
        <end position="68"/>
    </location>
</feature>
<dbReference type="PROSITE" id="PS50914">
    <property type="entry name" value="BON"/>
    <property type="match status" value="1"/>
</dbReference>
<dbReference type="AlphaFoldDB" id="A0A7W9QDR1"/>
<dbReference type="PROSITE" id="PS51371">
    <property type="entry name" value="CBS"/>
    <property type="match status" value="2"/>
</dbReference>
<dbReference type="InterPro" id="IPR051462">
    <property type="entry name" value="CBS_domain-containing"/>
</dbReference>
<dbReference type="RefSeq" id="WP_184576141.1">
    <property type="nucleotide sequence ID" value="NZ_JACHJL010000016.1"/>
</dbReference>
<dbReference type="PIRSF" id="PIRSF036990">
    <property type="entry name" value="UCP036990_CBS_BON"/>
    <property type="match status" value="1"/>
</dbReference>
<dbReference type="SMART" id="SM00116">
    <property type="entry name" value="CBS"/>
    <property type="match status" value="2"/>
</dbReference>
<evidence type="ECO:0000256" key="1">
    <source>
        <dbReference type="ARBA" id="ARBA00022737"/>
    </source>
</evidence>
<name>A0A7W9QDR1_9ACTN</name>
<dbReference type="InterPro" id="IPR000644">
    <property type="entry name" value="CBS_dom"/>
</dbReference>
<evidence type="ECO:0000256" key="2">
    <source>
        <dbReference type="PROSITE-ProRule" id="PRU00703"/>
    </source>
</evidence>
<dbReference type="Gene3D" id="3.10.580.10">
    <property type="entry name" value="CBS-domain"/>
    <property type="match status" value="1"/>
</dbReference>
<comment type="caution">
    <text evidence="5">The sequence shown here is derived from an EMBL/GenBank/DDBJ whole genome shotgun (WGS) entry which is preliminary data.</text>
</comment>
<dbReference type="Proteomes" id="UP000588098">
    <property type="component" value="Unassembled WGS sequence"/>
</dbReference>
<sequence length="242" mass="27140">MKHRKIGHVMTGDVVRVQKKATLREVAELLARHRISGLPVVDADDRVIGVVSESDLMRRQSDRATHPRRWLPALTARARAAREAAGTARAMTARDLMSRPAVCVHPQETVVEAARTMAHHRVKRLPVTDEDNRLVGIVTRHDLLGVFLRPDAELRTEVVDEVLVGTLWLAPQNIRVGVADGIVKLEGRMEKKSEIDIAVRMTGQIDGVLAVVNHLTYRTDDSHLRLDDRTLHGVADDWMRKL</sequence>
<gene>
    <name evidence="5" type="ORF">FHS42_005497</name>
</gene>
<evidence type="ECO:0000313" key="6">
    <source>
        <dbReference type="Proteomes" id="UP000588098"/>
    </source>
</evidence>
<reference evidence="5 6" key="1">
    <citation type="submission" date="2020-08" db="EMBL/GenBank/DDBJ databases">
        <title>Genomic Encyclopedia of Type Strains, Phase III (KMG-III): the genomes of soil and plant-associated and newly described type strains.</title>
        <authorList>
            <person name="Whitman W."/>
        </authorList>
    </citation>
    <scope>NUCLEOTIDE SEQUENCE [LARGE SCALE GENOMIC DNA]</scope>
    <source>
        <strain evidence="5 6">CECT 8305</strain>
    </source>
</reference>
<dbReference type="PANTHER" id="PTHR48108:SF26">
    <property type="entry name" value="CBS DOMAIN-CONTAINING PROTEIN DDB_G0289609"/>
    <property type="match status" value="1"/>
</dbReference>
<dbReference type="Pfam" id="PF04972">
    <property type="entry name" value="BON"/>
    <property type="match status" value="1"/>
</dbReference>
<dbReference type="CDD" id="cd04586">
    <property type="entry name" value="CBS_pair_BON_assoc"/>
    <property type="match status" value="1"/>
</dbReference>
<dbReference type="PANTHER" id="PTHR48108">
    <property type="entry name" value="CBS DOMAIN-CONTAINING PROTEIN CBSX2, CHLOROPLASTIC"/>
    <property type="match status" value="1"/>
</dbReference>
<dbReference type="Gene3D" id="3.30.1340.30">
    <property type="match status" value="1"/>
</dbReference>
<dbReference type="Pfam" id="PF00571">
    <property type="entry name" value="CBS"/>
    <property type="match status" value="2"/>
</dbReference>
<evidence type="ECO:0000259" key="3">
    <source>
        <dbReference type="PROSITE" id="PS50914"/>
    </source>
</evidence>
<organism evidence="5 6">
    <name type="scientific">Streptomyces zagrosensis</name>
    <dbReference type="NCBI Taxonomy" id="1042984"/>
    <lineage>
        <taxon>Bacteria</taxon>
        <taxon>Bacillati</taxon>
        <taxon>Actinomycetota</taxon>
        <taxon>Actinomycetes</taxon>
        <taxon>Kitasatosporales</taxon>
        <taxon>Streptomycetaceae</taxon>
        <taxon>Streptomyces</taxon>
    </lineage>
</organism>
<accession>A0A7W9QDR1</accession>
<dbReference type="EMBL" id="JACHJL010000016">
    <property type="protein sequence ID" value="MBB5938408.1"/>
    <property type="molecule type" value="Genomic_DNA"/>
</dbReference>